<sequence length="71" mass="7457">MPGRDRTGPHGRGSGSGKGLGRCSGINAYGFGKGCGCGRSNKKRFEKSEINQTDEAVKPLDGTETIEANQE</sequence>
<dbReference type="EMBL" id="CP087994">
    <property type="protein sequence ID" value="UYO62508.1"/>
    <property type="molecule type" value="Genomic_DNA"/>
</dbReference>
<proteinExistence type="predicted"/>
<feature type="region of interest" description="Disordered" evidence="1">
    <location>
        <begin position="1"/>
        <end position="21"/>
    </location>
</feature>
<feature type="compositionally biased region" description="Gly residues" evidence="1">
    <location>
        <begin position="10"/>
        <end position="21"/>
    </location>
</feature>
<evidence type="ECO:0000313" key="2">
    <source>
        <dbReference type="EMBL" id="UYO62508.1"/>
    </source>
</evidence>
<gene>
    <name evidence="2" type="ORF">LNN31_17255</name>
</gene>
<name>A0ABY6HDJ8_9FIRM</name>
<accession>A0ABY6HDJ8</accession>
<organism evidence="2 3">
    <name type="scientific">Acetobacterium wieringae</name>
    <dbReference type="NCBI Taxonomy" id="52694"/>
    <lineage>
        <taxon>Bacteria</taxon>
        <taxon>Bacillati</taxon>
        <taxon>Bacillota</taxon>
        <taxon>Clostridia</taxon>
        <taxon>Eubacteriales</taxon>
        <taxon>Eubacteriaceae</taxon>
        <taxon>Acetobacterium</taxon>
    </lineage>
</organism>
<dbReference type="InterPro" id="IPR035205">
    <property type="entry name" value="DUF5320"/>
</dbReference>
<feature type="region of interest" description="Disordered" evidence="1">
    <location>
        <begin position="47"/>
        <end position="71"/>
    </location>
</feature>
<dbReference type="RefSeq" id="WP_228878396.1">
    <property type="nucleotide sequence ID" value="NZ_CABIIK010000005.1"/>
</dbReference>
<keyword evidence="3" id="KW-1185">Reference proteome</keyword>
<evidence type="ECO:0000313" key="3">
    <source>
        <dbReference type="Proteomes" id="UP001163550"/>
    </source>
</evidence>
<reference evidence="2" key="1">
    <citation type="submission" date="2021-11" db="EMBL/GenBank/DDBJ databases">
        <title>Isoprene-degrading acetogen.</title>
        <authorList>
            <person name="Yang Y."/>
            <person name="Jin H."/>
            <person name="Yan J."/>
        </authorList>
    </citation>
    <scope>NUCLEOTIDE SEQUENCE</scope>
    <source>
        <strain evidence="2">Berkeley</strain>
    </source>
</reference>
<protein>
    <submittedName>
        <fullName evidence="2">DUF5320 domain-containing protein</fullName>
    </submittedName>
</protein>
<evidence type="ECO:0000256" key="1">
    <source>
        <dbReference type="SAM" id="MobiDB-lite"/>
    </source>
</evidence>
<dbReference type="Pfam" id="PF17253">
    <property type="entry name" value="DUF5320"/>
    <property type="match status" value="1"/>
</dbReference>
<dbReference type="Proteomes" id="UP001163550">
    <property type="component" value="Chromosome"/>
</dbReference>